<sequence length="62" mass="6392">MQLGLIPELDEAPRFLPSPLQADGQTVETGAPVTAATALGETLMTARGDGSVRIFGADPALR</sequence>
<dbReference type="RefSeq" id="WP_127908011.1">
    <property type="nucleotide sequence ID" value="NZ_RQXX01000010.1"/>
</dbReference>
<gene>
    <name evidence="1" type="ORF">EKE94_17920</name>
</gene>
<evidence type="ECO:0000313" key="2">
    <source>
        <dbReference type="Proteomes" id="UP000285908"/>
    </source>
</evidence>
<name>A0A438AD23_9RHOB</name>
<reference evidence="1 2" key="1">
    <citation type="submission" date="2018-11" db="EMBL/GenBank/DDBJ databases">
        <title>Mesobaculum littorinae gen. nov., sp. nov., isolated from Littorina scabra that represents a novel genus of the order Rhodobacteraceae.</title>
        <authorList>
            <person name="Li F."/>
        </authorList>
    </citation>
    <scope>NUCLEOTIDE SEQUENCE [LARGE SCALE GENOMIC DNA]</scope>
    <source>
        <strain evidence="1 2">M0103</strain>
    </source>
</reference>
<evidence type="ECO:0000313" key="1">
    <source>
        <dbReference type="EMBL" id="RVV96601.1"/>
    </source>
</evidence>
<keyword evidence="2" id="KW-1185">Reference proteome</keyword>
<comment type="caution">
    <text evidence="1">The sequence shown here is derived from an EMBL/GenBank/DDBJ whole genome shotgun (WGS) entry which is preliminary data.</text>
</comment>
<accession>A0A438AD23</accession>
<organism evidence="1 2">
    <name type="scientific">Mesobaculum littorinae</name>
    <dbReference type="NCBI Taxonomy" id="2486419"/>
    <lineage>
        <taxon>Bacteria</taxon>
        <taxon>Pseudomonadati</taxon>
        <taxon>Pseudomonadota</taxon>
        <taxon>Alphaproteobacteria</taxon>
        <taxon>Rhodobacterales</taxon>
        <taxon>Roseobacteraceae</taxon>
        <taxon>Mesobaculum</taxon>
    </lineage>
</organism>
<proteinExistence type="predicted"/>
<dbReference type="EMBL" id="RQXX01000010">
    <property type="protein sequence ID" value="RVV96601.1"/>
    <property type="molecule type" value="Genomic_DNA"/>
</dbReference>
<protein>
    <submittedName>
        <fullName evidence="1">Uncharacterized protein</fullName>
    </submittedName>
</protein>
<dbReference type="AlphaFoldDB" id="A0A438AD23"/>
<dbReference type="Proteomes" id="UP000285908">
    <property type="component" value="Unassembled WGS sequence"/>
</dbReference>